<evidence type="ECO:0000256" key="3">
    <source>
        <dbReference type="ARBA" id="ARBA00021523"/>
    </source>
</evidence>
<comment type="caution">
    <text evidence="5">The sequence shown here is derived from an EMBL/GenBank/DDBJ whole genome shotgun (WGS) entry which is preliminary data.</text>
</comment>
<dbReference type="GO" id="GO:0009536">
    <property type="term" value="C:plastid"/>
    <property type="evidence" value="ECO:0007669"/>
    <property type="project" value="UniProtKB-SubCell"/>
</dbReference>
<gene>
    <name evidence="5" type="ORF">LUZ62_079168</name>
</gene>
<evidence type="ECO:0000256" key="4">
    <source>
        <dbReference type="ARBA" id="ARBA00022640"/>
    </source>
</evidence>
<reference evidence="5" key="1">
    <citation type="submission" date="2022-08" db="EMBL/GenBank/DDBJ databases">
        <authorList>
            <person name="Marques A."/>
        </authorList>
    </citation>
    <scope>NUCLEOTIDE SEQUENCE</scope>
    <source>
        <strain evidence="5">RhyPub2mFocal</strain>
        <tissue evidence="5">Leaves</tissue>
    </source>
</reference>
<dbReference type="PANTHER" id="PTHR36895">
    <property type="match status" value="1"/>
</dbReference>
<dbReference type="PANTHER" id="PTHR36895:SF1">
    <property type="entry name" value="YCF23 PROTEIN"/>
    <property type="match status" value="1"/>
</dbReference>
<organism evidence="5 6">
    <name type="scientific">Rhynchospora pubera</name>
    <dbReference type="NCBI Taxonomy" id="906938"/>
    <lineage>
        <taxon>Eukaryota</taxon>
        <taxon>Viridiplantae</taxon>
        <taxon>Streptophyta</taxon>
        <taxon>Embryophyta</taxon>
        <taxon>Tracheophyta</taxon>
        <taxon>Spermatophyta</taxon>
        <taxon>Magnoliopsida</taxon>
        <taxon>Liliopsida</taxon>
        <taxon>Poales</taxon>
        <taxon>Cyperaceae</taxon>
        <taxon>Cyperoideae</taxon>
        <taxon>Rhynchosporeae</taxon>
        <taxon>Rhynchospora</taxon>
    </lineage>
</organism>
<keyword evidence="6" id="KW-1185">Reference proteome</keyword>
<evidence type="ECO:0000256" key="2">
    <source>
        <dbReference type="ARBA" id="ARBA00009664"/>
    </source>
</evidence>
<comment type="similarity">
    <text evidence="2">Belongs to the ycf23 family.</text>
</comment>
<dbReference type="InterPro" id="IPR007570">
    <property type="entry name" value="Uncharacterised_Ycf23"/>
</dbReference>
<evidence type="ECO:0000313" key="5">
    <source>
        <dbReference type="EMBL" id="KAJ4768793.1"/>
    </source>
</evidence>
<keyword evidence="4" id="KW-0934">Plastid</keyword>
<dbReference type="SUPFAM" id="SSF51569">
    <property type="entry name" value="Aldolase"/>
    <property type="match status" value="1"/>
</dbReference>
<dbReference type="Pfam" id="PF04481">
    <property type="entry name" value="DUF561"/>
    <property type="match status" value="1"/>
</dbReference>
<proteinExistence type="inferred from homology"/>
<sequence length="293" mass="30686">MATMVGVGVLPVTSTSPFASNPRRRARSLFSIRASASASSAKELVLQDFTHRRALKIISGLTNFDKDKVASVVIAADKGGATHVDIACDKDLVELALSLTSIPICVSSVDPSSFLPAVEAGAQMVEIGNYDSFYDLGIQFSSDQILKLTRETRDILPYIALSVTVPHTLSLPDQVRLAEQLEQEGVDIIQTEGGKCSNPTKPGVLGLIEKASPTLAAAYSISRAVKIPVMCASGLSSVTAPMAITAGAAGVGIGSVVNKLNDVVAMIAEVTSISEALGLQARHPSQVKRTVKN</sequence>
<dbReference type="InterPro" id="IPR013785">
    <property type="entry name" value="Aldolase_TIM"/>
</dbReference>
<dbReference type="EMBL" id="JAMFTS010000004">
    <property type="protein sequence ID" value="KAJ4768793.1"/>
    <property type="molecule type" value="Genomic_DNA"/>
</dbReference>
<accession>A0AAV8DHY0</accession>
<name>A0AAV8DHY0_9POAL</name>
<comment type="subcellular location">
    <subcellularLocation>
        <location evidence="1">Plastid</location>
    </subcellularLocation>
</comment>
<dbReference type="Gene3D" id="3.20.20.70">
    <property type="entry name" value="Aldolase class I"/>
    <property type="match status" value="1"/>
</dbReference>
<dbReference type="Proteomes" id="UP001140206">
    <property type="component" value="Chromosome 4"/>
</dbReference>
<evidence type="ECO:0000313" key="6">
    <source>
        <dbReference type="Proteomes" id="UP001140206"/>
    </source>
</evidence>
<protein>
    <recommendedName>
        <fullName evidence="3">Uncharacterized protein ycf23</fullName>
    </recommendedName>
</protein>
<dbReference type="AlphaFoldDB" id="A0AAV8DHY0"/>
<evidence type="ECO:0000256" key="1">
    <source>
        <dbReference type="ARBA" id="ARBA00004474"/>
    </source>
</evidence>